<evidence type="ECO:0000256" key="3">
    <source>
        <dbReference type="ARBA" id="ARBA00022737"/>
    </source>
</evidence>
<keyword evidence="2" id="KW-0808">Transferase</keyword>
<dbReference type="GO" id="GO:0016746">
    <property type="term" value="F:acyltransferase activity"/>
    <property type="evidence" value="ECO:0007669"/>
    <property type="project" value="UniProtKB-KW"/>
</dbReference>
<organism evidence="5 6">
    <name type="scientific">Vibrio anguillarum</name>
    <name type="common">Listonella anguillarum</name>
    <dbReference type="NCBI Taxonomy" id="55601"/>
    <lineage>
        <taxon>Bacteria</taxon>
        <taxon>Pseudomonadati</taxon>
        <taxon>Pseudomonadota</taxon>
        <taxon>Gammaproteobacteria</taxon>
        <taxon>Vibrionales</taxon>
        <taxon>Vibrionaceae</taxon>
        <taxon>Vibrio</taxon>
    </lineage>
</organism>
<evidence type="ECO:0000313" key="6">
    <source>
        <dbReference type="Proteomes" id="UP000722957"/>
    </source>
</evidence>
<comment type="caution">
    <text evidence="5">The sequence shown here is derived from an EMBL/GenBank/DDBJ whole genome shotgun (WGS) entry which is preliminary data.</text>
</comment>
<evidence type="ECO:0000313" key="5">
    <source>
        <dbReference type="EMBL" id="MBF4275183.1"/>
    </source>
</evidence>
<keyword evidence="4" id="KW-0012">Acyltransferase</keyword>
<dbReference type="PANTHER" id="PTHR43300:SF4">
    <property type="entry name" value="ACYL-[ACYL-CARRIER-PROTEIN]--UDP-N-ACETYLGLUCOSAMINE O-ACYLTRANSFERASE"/>
    <property type="match status" value="1"/>
</dbReference>
<sequence>FIKKGASVGANSTILPGITIGSNAMIGAGSVVTKDVPNNAVVIGNPAKIIRYVEA</sequence>
<dbReference type="InterPro" id="IPR011004">
    <property type="entry name" value="Trimer_LpxA-like_sf"/>
</dbReference>
<reference evidence="5 6" key="1">
    <citation type="journal article" date="2021" name="PeerJ">
        <title>Analysis of 44 Vibrio anguillarum genomes reveals high genetic diversity.</title>
        <authorList>
            <person name="Hansen M.J."/>
            <person name="Dalsgaard I."/>
        </authorList>
    </citation>
    <scope>NUCLEOTIDE SEQUENCE [LARGE SCALE GENOMIC DNA]</scope>
    <source>
        <strain evidence="5 6">17-16730-2A</strain>
    </source>
</reference>
<dbReference type="Pfam" id="PF00132">
    <property type="entry name" value="Hexapep"/>
    <property type="match status" value="1"/>
</dbReference>
<dbReference type="InterPro" id="IPR050179">
    <property type="entry name" value="Trans_hexapeptide_repeat"/>
</dbReference>
<dbReference type="RefSeq" id="WP_268843132.1">
    <property type="nucleotide sequence ID" value="NZ_RDOM01000942.1"/>
</dbReference>
<dbReference type="AlphaFoldDB" id="A0ABD4KXA7"/>
<feature type="non-terminal residue" evidence="5">
    <location>
        <position position="1"/>
    </location>
</feature>
<accession>A0ABD4KXA7</accession>
<evidence type="ECO:0000256" key="2">
    <source>
        <dbReference type="ARBA" id="ARBA00022679"/>
    </source>
</evidence>
<dbReference type="Gene3D" id="2.160.10.10">
    <property type="entry name" value="Hexapeptide repeat proteins"/>
    <property type="match status" value="1"/>
</dbReference>
<evidence type="ECO:0000256" key="4">
    <source>
        <dbReference type="ARBA" id="ARBA00023315"/>
    </source>
</evidence>
<proteinExistence type="inferred from homology"/>
<dbReference type="PANTHER" id="PTHR43300">
    <property type="entry name" value="ACETYLTRANSFERASE"/>
    <property type="match status" value="1"/>
</dbReference>
<dbReference type="Proteomes" id="UP000722957">
    <property type="component" value="Unassembled WGS sequence"/>
</dbReference>
<comment type="similarity">
    <text evidence="1">Belongs to the transferase hexapeptide repeat family.</text>
</comment>
<evidence type="ECO:0000256" key="1">
    <source>
        <dbReference type="ARBA" id="ARBA00007274"/>
    </source>
</evidence>
<keyword evidence="3" id="KW-0677">Repeat</keyword>
<gene>
    <name evidence="5" type="ORF">EAY07_24875</name>
</gene>
<dbReference type="EMBL" id="RDOM01000942">
    <property type="protein sequence ID" value="MBF4275183.1"/>
    <property type="molecule type" value="Genomic_DNA"/>
</dbReference>
<dbReference type="SUPFAM" id="SSF51161">
    <property type="entry name" value="Trimeric LpxA-like enzymes"/>
    <property type="match status" value="1"/>
</dbReference>
<dbReference type="InterPro" id="IPR001451">
    <property type="entry name" value="Hexapep"/>
</dbReference>
<dbReference type="PROSITE" id="PS00101">
    <property type="entry name" value="HEXAPEP_TRANSFERASES"/>
    <property type="match status" value="1"/>
</dbReference>
<name>A0ABD4KXA7_VIBAN</name>
<protein>
    <submittedName>
        <fullName evidence="5">N-acetyltransferase</fullName>
    </submittedName>
</protein>
<dbReference type="InterPro" id="IPR018357">
    <property type="entry name" value="Hexapep_transf_CS"/>
</dbReference>